<evidence type="ECO:0000313" key="4">
    <source>
        <dbReference type="Proteomes" id="UP001595974"/>
    </source>
</evidence>
<dbReference type="InterPro" id="IPR009936">
    <property type="entry name" value="DUF1468"/>
</dbReference>
<keyword evidence="1" id="KW-1133">Transmembrane helix</keyword>
<protein>
    <submittedName>
        <fullName evidence="3">Tripartite tricarboxylate transporter TctB family protein</fullName>
    </submittedName>
</protein>
<feature type="domain" description="DUF1468" evidence="2">
    <location>
        <begin position="9"/>
        <end position="142"/>
    </location>
</feature>
<reference evidence="4" key="1">
    <citation type="journal article" date="2019" name="Int. J. Syst. Evol. Microbiol.">
        <title>The Global Catalogue of Microorganisms (GCM) 10K type strain sequencing project: providing services to taxonomists for standard genome sequencing and annotation.</title>
        <authorList>
            <consortium name="The Broad Institute Genomics Platform"/>
            <consortium name="The Broad Institute Genome Sequencing Center for Infectious Disease"/>
            <person name="Wu L."/>
            <person name="Ma J."/>
        </authorList>
    </citation>
    <scope>NUCLEOTIDE SEQUENCE [LARGE SCALE GENOMIC DNA]</scope>
    <source>
        <strain evidence="4">SHR3</strain>
    </source>
</reference>
<feature type="transmembrane region" description="Helical" evidence="1">
    <location>
        <begin position="118"/>
        <end position="137"/>
    </location>
</feature>
<dbReference type="Proteomes" id="UP001595974">
    <property type="component" value="Unassembled WGS sequence"/>
</dbReference>
<feature type="transmembrane region" description="Helical" evidence="1">
    <location>
        <begin position="40"/>
        <end position="60"/>
    </location>
</feature>
<comment type="caution">
    <text evidence="3">The sequence shown here is derived from an EMBL/GenBank/DDBJ whole genome shotgun (WGS) entry which is preliminary data.</text>
</comment>
<dbReference type="EMBL" id="JBHSOG010000101">
    <property type="protein sequence ID" value="MFC5771845.1"/>
    <property type="molecule type" value="Genomic_DNA"/>
</dbReference>
<evidence type="ECO:0000259" key="2">
    <source>
        <dbReference type="Pfam" id="PF07331"/>
    </source>
</evidence>
<dbReference type="RefSeq" id="WP_157748607.1">
    <property type="nucleotide sequence ID" value="NZ_JBHSOG010000101.1"/>
</dbReference>
<gene>
    <name evidence="3" type="ORF">ACFPTN_20900</name>
</gene>
<sequence>MKTDRVNLISGAMFATFGVLALLLSADLPAGSAARMGPGYFPRVLGFLLIAFGLLVAFAARRSEGGEELRIAWRPLASLTLAIVLFSVLLPRAGLLLTLLAMCAVSRAARPEYSWRETLVLSAAVTVLCAAVFHYGLGVQMPMWPVSGQE</sequence>
<keyword evidence="1" id="KW-0812">Transmembrane</keyword>
<keyword evidence="1" id="KW-0472">Membrane</keyword>
<organism evidence="3 4">
    <name type="scientific">Thauera sinica</name>
    <dbReference type="NCBI Taxonomy" id="2665146"/>
    <lineage>
        <taxon>Bacteria</taxon>
        <taxon>Pseudomonadati</taxon>
        <taxon>Pseudomonadota</taxon>
        <taxon>Betaproteobacteria</taxon>
        <taxon>Rhodocyclales</taxon>
        <taxon>Zoogloeaceae</taxon>
        <taxon>Thauera</taxon>
    </lineage>
</organism>
<evidence type="ECO:0000313" key="3">
    <source>
        <dbReference type="EMBL" id="MFC5771845.1"/>
    </source>
</evidence>
<feature type="transmembrane region" description="Helical" evidence="1">
    <location>
        <begin position="80"/>
        <end position="106"/>
    </location>
</feature>
<proteinExistence type="predicted"/>
<feature type="transmembrane region" description="Helical" evidence="1">
    <location>
        <begin position="6"/>
        <end position="28"/>
    </location>
</feature>
<evidence type="ECO:0000256" key="1">
    <source>
        <dbReference type="SAM" id="Phobius"/>
    </source>
</evidence>
<accession>A0ABW1AX15</accession>
<name>A0ABW1AX15_9RHOO</name>
<dbReference type="Pfam" id="PF07331">
    <property type="entry name" value="TctB"/>
    <property type="match status" value="1"/>
</dbReference>
<keyword evidence="4" id="KW-1185">Reference proteome</keyword>